<gene>
    <name evidence="10" type="ORF">FCALED_LOCUS7804</name>
</gene>
<dbReference type="Proteomes" id="UP000789570">
    <property type="component" value="Unassembled WGS sequence"/>
</dbReference>
<evidence type="ECO:0000256" key="3">
    <source>
        <dbReference type="ARBA" id="ARBA00014212"/>
    </source>
</evidence>
<dbReference type="Pfam" id="PF02089">
    <property type="entry name" value="Palm_thioest"/>
    <property type="match status" value="1"/>
</dbReference>
<accession>A0A9N9G512</accession>
<evidence type="ECO:0000256" key="1">
    <source>
        <dbReference type="ARBA" id="ARBA00010758"/>
    </source>
</evidence>
<feature type="chain" id="PRO_5040244179" description="Palmitoyl-protein thioesterase 1" evidence="9">
    <location>
        <begin position="20"/>
        <end position="324"/>
    </location>
</feature>
<sequence length="324" mass="37361">MNFFTALFFLTIFANHVQGTYRPVVLWHGMGDNCCDDESMGKVQQVIKDALPGIYTYSIMLGDNEREDKKFSFFGNINDQLIKVCDLLKIDENLKYGFDAIGFSQGGQFLRAYVQRCNDPPVHNLITFGSQHSGISDLPGCEKGDGLCQLMRTIARRGVYSNYVRTHIIQAQYYKDPKILDIYLEKNIFLPDINNELFKNETYKTNLQSLNKLVLIRFTEDKTVVPKDSAWFSFYNSEGELLDLFHQPIYTEDWIGLKSLYENGKLEFKDCEGAHMQIPLEYLIQQVIPYLGSDIGDEEDYRDNILIEQNNNDGNTRLSLNIQI</sequence>
<keyword evidence="4 9" id="KW-0732">Signal</keyword>
<proteinExistence type="inferred from homology"/>
<feature type="signal peptide" evidence="9">
    <location>
        <begin position="1"/>
        <end position="19"/>
    </location>
</feature>
<evidence type="ECO:0000256" key="8">
    <source>
        <dbReference type="ARBA" id="ARBA00031934"/>
    </source>
</evidence>
<organism evidence="10 11">
    <name type="scientific">Funneliformis caledonium</name>
    <dbReference type="NCBI Taxonomy" id="1117310"/>
    <lineage>
        <taxon>Eukaryota</taxon>
        <taxon>Fungi</taxon>
        <taxon>Fungi incertae sedis</taxon>
        <taxon>Mucoromycota</taxon>
        <taxon>Glomeromycotina</taxon>
        <taxon>Glomeromycetes</taxon>
        <taxon>Glomerales</taxon>
        <taxon>Glomeraceae</taxon>
        <taxon>Funneliformis</taxon>
    </lineage>
</organism>
<evidence type="ECO:0000256" key="2">
    <source>
        <dbReference type="ARBA" id="ARBA00012423"/>
    </source>
</evidence>
<evidence type="ECO:0000256" key="9">
    <source>
        <dbReference type="SAM" id="SignalP"/>
    </source>
</evidence>
<dbReference type="InterPro" id="IPR002472">
    <property type="entry name" value="Palm_thioest"/>
</dbReference>
<comment type="similarity">
    <text evidence="1">Belongs to the palmitoyl-protein thioesterase family.</text>
</comment>
<dbReference type="EMBL" id="CAJVPQ010002143">
    <property type="protein sequence ID" value="CAG8585212.1"/>
    <property type="molecule type" value="Genomic_DNA"/>
</dbReference>
<evidence type="ECO:0000256" key="5">
    <source>
        <dbReference type="ARBA" id="ARBA00022801"/>
    </source>
</evidence>
<evidence type="ECO:0000256" key="4">
    <source>
        <dbReference type="ARBA" id="ARBA00022729"/>
    </source>
</evidence>
<dbReference type="GO" id="GO:0008474">
    <property type="term" value="F:palmitoyl-(protein) hydrolase activity"/>
    <property type="evidence" value="ECO:0007669"/>
    <property type="project" value="UniProtKB-EC"/>
</dbReference>
<dbReference type="SUPFAM" id="SSF53474">
    <property type="entry name" value="alpha/beta-Hydrolases"/>
    <property type="match status" value="1"/>
</dbReference>
<keyword evidence="7" id="KW-0325">Glycoprotein</keyword>
<evidence type="ECO:0000256" key="6">
    <source>
        <dbReference type="ARBA" id="ARBA00023157"/>
    </source>
</evidence>
<evidence type="ECO:0000313" key="10">
    <source>
        <dbReference type="EMBL" id="CAG8585212.1"/>
    </source>
</evidence>
<keyword evidence="6" id="KW-1015">Disulfide bond</keyword>
<dbReference type="PRINTS" id="PR00414">
    <property type="entry name" value="PPTHIESTRASE"/>
</dbReference>
<protein>
    <recommendedName>
        <fullName evidence="3">Palmitoyl-protein thioesterase 1</fullName>
        <ecNumber evidence="2">3.1.2.22</ecNumber>
    </recommendedName>
    <alternativeName>
        <fullName evidence="8">Palmitoyl-protein hydrolase 1</fullName>
    </alternativeName>
</protein>
<evidence type="ECO:0000256" key="7">
    <source>
        <dbReference type="ARBA" id="ARBA00023180"/>
    </source>
</evidence>
<dbReference type="Gene3D" id="3.40.50.1820">
    <property type="entry name" value="alpha/beta hydrolase"/>
    <property type="match status" value="1"/>
</dbReference>
<comment type="caution">
    <text evidence="10">The sequence shown here is derived from an EMBL/GenBank/DDBJ whole genome shotgun (WGS) entry which is preliminary data.</text>
</comment>
<dbReference type="OrthoDB" id="10263094at2759"/>
<dbReference type="FunFam" id="3.40.50.1820:FF:000107">
    <property type="entry name" value="Palmitoyl-protein thioesterase 1"/>
    <property type="match status" value="1"/>
</dbReference>
<dbReference type="PANTHER" id="PTHR11247:SF8">
    <property type="entry name" value="PALMITOYL-PROTEIN THIOESTERASE 1"/>
    <property type="match status" value="1"/>
</dbReference>
<dbReference type="PANTHER" id="PTHR11247">
    <property type="entry name" value="PALMITOYL-PROTEIN THIOESTERASE/DOLICHYLDIPHOSPHATASE 1"/>
    <property type="match status" value="1"/>
</dbReference>
<dbReference type="AlphaFoldDB" id="A0A9N9G512"/>
<dbReference type="EC" id="3.1.2.22" evidence="2"/>
<dbReference type="InterPro" id="IPR029058">
    <property type="entry name" value="AB_hydrolase_fold"/>
</dbReference>
<name>A0A9N9G512_9GLOM</name>
<reference evidence="10" key="1">
    <citation type="submission" date="2021-06" db="EMBL/GenBank/DDBJ databases">
        <authorList>
            <person name="Kallberg Y."/>
            <person name="Tangrot J."/>
            <person name="Rosling A."/>
        </authorList>
    </citation>
    <scope>NUCLEOTIDE SEQUENCE</scope>
    <source>
        <strain evidence="10">UK204</strain>
    </source>
</reference>
<keyword evidence="11" id="KW-1185">Reference proteome</keyword>
<evidence type="ECO:0000313" key="11">
    <source>
        <dbReference type="Proteomes" id="UP000789570"/>
    </source>
</evidence>
<keyword evidence="5" id="KW-0378">Hydrolase</keyword>